<evidence type="ECO:0000313" key="2">
    <source>
        <dbReference type="Proteomes" id="UP001596201"/>
    </source>
</evidence>
<comment type="caution">
    <text evidence="1">The sequence shown here is derived from an EMBL/GenBank/DDBJ whole genome shotgun (WGS) entry which is preliminary data.</text>
</comment>
<protein>
    <submittedName>
        <fullName evidence="1">Uncharacterized protein</fullName>
    </submittedName>
</protein>
<dbReference type="EMBL" id="JBHSKX010000002">
    <property type="protein sequence ID" value="MFC5368114.1"/>
    <property type="molecule type" value="Genomic_DNA"/>
</dbReference>
<gene>
    <name evidence="1" type="ORF">ACFPJ5_14355</name>
</gene>
<dbReference type="RefSeq" id="WP_227230347.1">
    <property type="nucleotide sequence ID" value="NZ_JAJCVJ010000002.1"/>
</dbReference>
<organism evidence="1 2">
    <name type="scientific">Salinirubrum litoreum</name>
    <dbReference type="NCBI Taxonomy" id="1126234"/>
    <lineage>
        <taxon>Archaea</taxon>
        <taxon>Methanobacteriati</taxon>
        <taxon>Methanobacteriota</taxon>
        <taxon>Stenosarchaea group</taxon>
        <taxon>Halobacteria</taxon>
        <taxon>Halobacteriales</taxon>
        <taxon>Haloferacaceae</taxon>
        <taxon>Salinirubrum</taxon>
    </lineage>
</organism>
<name>A0ABD5RDN1_9EURY</name>
<keyword evidence="2" id="KW-1185">Reference proteome</keyword>
<sequence length="245" mass="26770">MSYESIHIWGLFPSDEYESHARSLIHRLAECLGFPETDAGDVYYPHGKHGHQQATTVAALAEELLDSGDAQLGGVDSSSTLEYGDIGVVSRLYAPDPTVPLTPAYHLRISASLFRDDIHPSEAIVASRQRLVDLATTVSVAAEPVYSYAFPATSPRVLDEHPTRETITEGRIPNLDWLTVFPETFVDQVGRDRFVSAPAAEVRELEGGSIALVATEDPLDRDVETLRAIERHLEDGTNGTRSGTT</sequence>
<dbReference type="AlphaFoldDB" id="A0ABD5RDN1"/>
<evidence type="ECO:0000313" key="1">
    <source>
        <dbReference type="EMBL" id="MFC5368114.1"/>
    </source>
</evidence>
<reference evidence="1 2" key="1">
    <citation type="journal article" date="2019" name="Int. J. Syst. Evol. Microbiol.">
        <title>The Global Catalogue of Microorganisms (GCM) 10K type strain sequencing project: providing services to taxonomists for standard genome sequencing and annotation.</title>
        <authorList>
            <consortium name="The Broad Institute Genomics Platform"/>
            <consortium name="The Broad Institute Genome Sequencing Center for Infectious Disease"/>
            <person name="Wu L."/>
            <person name="Ma J."/>
        </authorList>
    </citation>
    <scope>NUCLEOTIDE SEQUENCE [LARGE SCALE GENOMIC DNA]</scope>
    <source>
        <strain evidence="1 2">CGMCC 1.12237</strain>
    </source>
</reference>
<dbReference type="Proteomes" id="UP001596201">
    <property type="component" value="Unassembled WGS sequence"/>
</dbReference>
<accession>A0ABD5RDN1</accession>
<proteinExistence type="predicted"/>